<dbReference type="CDD" id="cd02511">
    <property type="entry name" value="Beta4Glucosyltransferase"/>
    <property type="match status" value="1"/>
</dbReference>
<sequence>MNNAEISLCMIVRDEEEVLERCLSSIADLMDEIIIVDTGSKDKTKEIANKFTDKIYDFEWVDDFSKARNFSFSKATKDYIMWLDADDVVPEESRKQILKLKDKLIPHKMECVMMEYEYSYDQEGNPTFSHRRERIVKRECGFKWVGLVHEILDVTGVVFVTNVKIKHLRDKPNTSRNIKIYEKAIEQGKTLVARDMLHYANECFDHKKHEKAIEWYHRFLKDTNAENIDEQIYANLKLVDCYIHFQQYDQAMKYCLETFRLDTPRAEICCRFGYIYEFKKEIPKAISWYKIATIIDVPGESMYVQQPCYTWLPHIQLCSCFISLGRYDEAKVHNDNAAKYIPNSSYVKNNEKLLEELKSKIQESST</sequence>
<evidence type="ECO:0000259" key="1">
    <source>
        <dbReference type="Pfam" id="PF00535"/>
    </source>
</evidence>
<keyword evidence="3" id="KW-1185">Reference proteome</keyword>
<keyword evidence="2" id="KW-0328">Glycosyltransferase</keyword>
<dbReference type="RefSeq" id="WP_305992812.1">
    <property type="nucleotide sequence ID" value="NZ_JAVAMP010000008.1"/>
</dbReference>
<protein>
    <submittedName>
        <fullName evidence="2">Glycosyltransferase</fullName>
        <ecNumber evidence="2">2.4.-.-</ecNumber>
    </submittedName>
</protein>
<feature type="domain" description="Glycosyltransferase 2-like" evidence="1">
    <location>
        <begin position="7"/>
        <end position="121"/>
    </location>
</feature>
<dbReference type="Proteomes" id="UP001231941">
    <property type="component" value="Unassembled WGS sequence"/>
</dbReference>
<dbReference type="SUPFAM" id="SSF48452">
    <property type="entry name" value="TPR-like"/>
    <property type="match status" value="1"/>
</dbReference>
<dbReference type="Pfam" id="PF00535">
    <property type="entry name" value="Glycos_transf_2"/>
    <property type="match status" value="1"/>
</dbReference>
<dbReference type="PANTHER" id="PTHR43630">
    <property type="entry name" value="POLY-BETA-1,6-N-ACETYL-D-GLUCOSAMINE SYNTHASE"/>
    <property type="match status" value="1"/>
</dbReference>
<dbReference type="EMBL" id="JAVAMP010000008">
    <property type="protein sequence ID" value="MDP5275503.1"/>
    <property type="molecule type" value="Genomic_DNA"/>
</dbReference>
<organism evidence="2 3">
    <name type="scientific">Chengkuizengella axinellae</name>
    <dbReference type="NCBI Taxonomy" id="3064388"/>
    <lineage>
        <taxon>Bacteria</taxon>
        <taxon>Bacillati</taxon>
        <taxon>Bacillota</taxon>
        <taxon>Bacilli</taxon>
        <taxon>Bacillales</taxon>
        <taxon>Paenibacillaceae</taxon>
        <taxon>Chengkuizengella</taxon>
    </lineage>
</organism>
<dbReference type="SUPFAM" id="SSF53448">
    <property type="entry name" value="Nucleotide-diphospho-sugar transferases"/>
    <property type="match status" value="1"/>
</dbReference>
<dbReference type="InterPro" id="IPR011990">
    <property type="entry name" value="TPR-like_helical_dom_sf"/>
</dbReference>
<accession>A0ABT9J1Y0</accession>
<gene>
    <name evidence="2" type="ORF">Q5Y73_15445</name>
</gene>
<evidence type="ECO:0000313" key="2">
    <source>
        <dbReference type="EMBL" id="MDP5275503.1"/>
    </source>
</evidence>
<evidence type="ECO:0000313" key="3">
    <source>
        <dbReference type="Proteomes" id="UP001231941"/>
    </source>
</evidence>
<dbReference type="EC" id="2.4.-.-" evidence="2"/>
<comment type="caution">
    <text evidence="2">The sequence shown here is derived from an EMBL/GenBank/DDBJ whole genome shotgun (WGS) entry which is preliminary data.</text>
</comment>
<dbReference type="PANTHER" id="PTHR43630:SF2">
    <property type="entry name" value="GLYCOSYLTRANSFERASE"/>
    <property type="match status" value="1"/>
</dbReference>
<dbReference type="Gene3D" id="1.25.40.10">
    <property type="entry name" value="Tetratricopeptide repeat domain"/>
    <property type="match status" value="1"/>
</dbReference>
<dbReference type="GO" id="GO:0016757">
    <property type="term" value="F:glycosyltransferase activity"/>
    <property type="evidence" value="ECO:0007669"/>
    <property type="project" value="UniProtKB-KW"/>
</dbReference>
<dbReference type="InterPro" id="IPR029044">
    <property type="entry name" value="Nucleotide-diphossugar_trans"/>
</dbReference>
<dbReference type="Gene3D" id="3.90.550.10">
    <property type="entry name" value="Spore Coat Polysaccharide Biosynthesis Protein SpsA, Chain A"/>
    <property type="match status" value="1"/>
</dbReference>
<proteinExistence type="predicted"/>
<keyword evidence="2" id="KW-0808">Transferase</keyword>
<reference evidence="2 3" key="1">
    <citation type="submission" date="2023-08" db="EMBL/GenBank/DDBJ databases">
        <authorList>
            <person name="Park J.-S."/>
        </authorList>
    </citation>
    <scope>NUCLEOTIDE SEQUENCE [LARGE SCALE GENOMIC DNA]</scope>
    <source>
        <strain evidence="2 3">2205SS18-9</strain>
    </source>
</reference>
<name>A0ABT9J1Y0_9BACL</name>
<dbReference type="InterPro" id="IPR001173">
    <property type="entry name" value="Glyco_trans_2-like"/>
</dbReference>